<dbReference type="Pfam" id="PF16344">
    <property type="entry name" value="FecR_C"/>
    <property type="match status" value="1"/>
</dbReference>
<evidence type="ECO:0000256" key="1">
    <source>
        <dbReference type="SAM" id="Phobius"/>
    </source>
</evidence>
<keyword evidence="5" id="KW-1185">Reference proteome</keyword>
<feature type="domain" description="FecR protein" evidence="2">
    <location>
        <begin position="158"/>
        <end position="245"/>
    </location>
</feature>
<dbReference type="Gene3D" id="2.60.120.1440">
    <property type="match status" value="1"/>
</dbReference>
<dbReference type="PANTHER" id="PTHR30273">
    <property type="entry name" value="PERIPLASMIC SIGNAL SENSOR AND SIGMA FACTOR ACTIVATOR FECR-RELATED"/>
    <property type="match status" value="1"/>
</dbReference>
<organism evidence="4 5">
    <name type="scientific">Belliella alkalica</name>
    <dbReference type="NCBI Taxonomy" id="1730871"/>
    <lineage>
        <taxon>Bacteria</taxon>
        <taxon>Pseudomonadati</taxon>
        <taxon>Bacteroidota</taxon>
        <taxon>Cytophagia</taxon>
        <taxon>Cytophagales</taxon>
        <taxon>Cyclobacteriaceae</taxon>
        <taxon>Belliella</taxon>
    </lineage>
</organism>
<name>A0ABS9VFN7_9BACT</name>
<evidence type="ECO:0000313" key="5">
    <source>
        <dbReference type="Proteomes" id="UP001165430"/>
    </source>
</evidence>
<dbReference type="InterPro" id="IPR032508">
    <property type="entry name" value="FecR_C"/>
</dbReference>
<proteinExistence type="predicted"/>
<dbReference type="RefSeq" id="WP_241414131.1">
    <property type="nucleotide sequence ID" value="NZ_JAKZGO010000019.1"/>
</dbReference>
<feature type="domain" description="Protein FecR C-terminal" evidence="3">
    <location>
        <begin position="294"/>
        <end position="360"/>
    </location>
</feature>
<keyword evidence="1" id="KW-1133">Transmembrane helix</keyword>
<dbReference type="PANTHER" id="PTHR30273:SF2">
    <property type="entry name" value="PROTEIN FECR"/>
    <property type="match status" value="1"/>
</dbReference>
<dbReference type="Gene3D" id="3.55.50.30">
    <property type="match status" value="1"/>
</dbReference>
<evidence type="ECO:0000313" key="4">
    <source>
        <dbReference type="EMBL" id="MCH7415236.1"/>
    </source>
</evidence>
<dbReference type="InterPro" id="IPR012373">
    <property type="entry name" value="Ferrdict_sens_TM"/>
</dbReference>
<protein>
    <submittedName>
        <fullName evidence="4">FecR domain-containing protein</fullName>
    </submittedName>
</protein>
<dbReference type="EMBL" id="JAKZGO010000019">
    <property type="protein sequence ID" value="MCH7415236.1"/>
    <property type="molecule type" value="Genomic_DNA"/>
</dbReference>
<sequence length="364" mass="41328">MENNNEKDSVEKFFGQFGKFLNSAFRSSSHKAISLKEKELLFERIVNTTNEIKNKPCHSNLQWYKYAAVFIGFIVLVGSVYFTAIFSQEKVDFESMLSQLDVENLDQAQLIISDQETIILEGESSFIDYQSTKSVVVNETQAPNSSMGEFNTLIIPYGKRSQVLLPDGSKVYLNSGSKMVYPSDFSKNRNIYLEGEAFFDVIKDESSPFIVTTKELSYKVLGTSFNVNSYSTSEGSSAVLVSGSIEVKPENESFFRSEKHILKPNQKVQLIKESKTINIQNVDVEQYVSWKDGYLIFDQHSIKQISERLEVLYNVEIEVSKKALASETFTGRLDLKTDIEKVLKTIASTSGATITKQERRYEFN</sequence>
<evidence type="ECO:0000259" key="3">
    <source>
        <dbReference type="Pfam" id="PF16344"/>
    </source>
</evidence>
<keyword evidence="1" id="KW-0472">Membrane</keyword>
<feature type="transmembrane region" description="Helical" evidence="1">
    <location>
        <begin position="63"/>
        <end position="86"/>
    </location>
</feature>
<gene>
    <name evidence="4" type="ORF">MM213_17180</name>
</gene>
<evidence type="ECO:0000259" key="2">
    <source>
        <dbReference type="Pfam" id="PF04773"/>
    </source>
</evidence>
<keyword evidence="1" id="KW-0812">Transmembrane</keyword>
<dbReference type="InterPro" id="IPR006860">
    <property type="entry name" value="FecR"/>
</dbReference>
<reference evidence="4" key="1">
    <citation type="submission" date="2022-03" db="EMBL/GenBank/DDBJ databases">
        <title>De novo assembled genomes of Belliella spp. (Cyclobacteriaceae) strains.</title>
        <authorList>
            <person name="Szabo A."/>
            <person name="Korponai K."/>
            <person name="Felfoldi T."/>
        </authorList>
    </citation>
    <scope>NUCLEOTIDE SEQUENCE</scope>
    <source>
        <strain evidence="4">DSM 111903</strain>
    </source>
</reference>
<dbReference type="Proteomes" id="UP001165430">
    <property type="component" value="Unassembled WGS sequence"/>
</dbReference>
<dbReference type="Pfam" id="PF04773">
    <property type="entry name" value="FecR"/>
    <property type="match status" value="1"/>
</dbReference>
<accession>A0ABS9VFN7</accession>
<comment type="caution">
    <text evidence="4">The sequence shown here is derived from an EMBL/GenBank/DDBJ whole genome shotgun (WGS) entry which is preliminary data.</text>
</comment>